<organism evidence="1 2">
    <name type="scientific">Algoriphagus sanaruensis</name>
    <dbReference type="NCBI Taxonomy" id="1727163"/>
    <lineage>
        <taxon>Bacteria</taxon>
        <taxon>Pseudomonadati</taxon>
        <taxon>Bacteroidota</taxon>
        <taxon>Cytophagia</taxon>
        <taxon>Cytophagales</taxon>
        <taxon>Cyclobacteriaceae</taxon>
        <taxon>Algoriphagus</taxon>
    </lineage>
</organism>
<protein>
    <recommendedName>
        <fullName evidence="3">Outer membrane protein beta-barrel domain-containing protein</fullName>
    </recommendedName>
</protein>
<dbReference type="KEGG" id="alm:AO498_00170"/>
<dbReference type="Proteomes" id="UP000073816">
    <property type="component" value="Chromosome"/>
</dbReference>
<dbReference type="AlphaFoldDB" id="A0A142EI33"/>
<keyword evidence="2" id="KW-1185">Reference proteome</keyword>
<evidence type="ECO:0000313" key="1">
    <source>
        <dbReference type="EMBL" id="AMQ54788.1"/>
    </source>
</evidence>
<name>A0A142EI33_9BACT</name>
<reference evidence="1 2" key="2">
    <citation type="journal article" date="2016" name="Genome Announc.">
        <title>Complete Genome Sequence of Algoriphagus sp. Strain M8-2, Isolated from a Brackish Lake.</title>
        <authorList>
            <person name="Muraguchi Y."/>
            <person name="Kushimoto K."/>
            <person name="Ohtsubo Y."/>
            <person name="Suzuki T."/>
            <person name="Dohra H."/>
            <person name="Kimbara K."/>
            <person name="Shintani M."/>
        </authorList>
    </citation>
    <scope>NUCLEOTIDE SEQUENCE [LARGE SCALE GENOMIC DNA]</scope>
    <source>
        <strain evidence="1 2">M8-2</strain>
    </source>
</reference>
<dbReference type="EMBL" id="CP012836">
    <property type="protein sequence ID" value="AMQ54788.1"/>
    <property type="molecule type" value="Genomic_DNA"/>
</dbReference>
<reference evidence="2" key="1">
    <citation type="submission" date="2015-09" db="EMBL/GenBank/DDBJ databases">
        <title>Complete sequence of Algoriphagus sp. M8-2.</title>
        <authorList>
            <person name="Shintani M."/>
        </authorList>
    </citation>
    <scope>NUCLEOTIDE SEQUENCE [LARGE SCALE GENOMIC DNA]</scope>
    <source>
        <strain evidence="2">M8-2</strain>
    </source>
</reference>
<accession>A0A142EI33</accession>
<proteinExistence type="predicted"/>
<dbReference type="PATRIC" id="fig|1727163.4.peg.37"/>
<evidence type="ECO:0008006" key="3">
    <source>
        <dbReference type="Google" id="ProtNLM"/>
    </source>
</evidence>
<evidence type="ECO:0000313" key="2">
    <source>
        <dbReference type="Proteomes" id="UP000073816"/>
    </source>
</evidence>
<sequence length="200" mass="22246">MAFQVAYSQELDSNKNPGKGRLMIEPTLELVNRDFGKGSFLGYAYQLGIGYNLRINARIGGYPGIGLYTLNQSASVLENNFLGGIFEDARFKESGVLIYHTFHLHRRFMVSPELGFGLLQLIHGESPSRFILNYNRLFGGLGLSYVLIKDKNGVYDVNLIVRGGYGGLNGSEIIINQSDRSYVRRATDIQGSLGIQISFH</sequence>
<gene>
    <name evidence="1" type="ORF">AO498_00170</name>
</gene>